<dbReference type="RefSeq" id="WP_230466854.1">
    <property type="nucleotide sequence ID" value="NZ_BSWJ01000023.1"/>
</dbReference>
<gene>
    <name evidence="5" type="ORF">ME0900_07690</name>
</gene>
<dbReference type="SUPFAM" id="SSF46689">
    <property type="entry name" value="Homeodomain-like"/>
    <property type="match status" value="1"/>
</dbReference>
<dbReference type="InterPro" id="IPR020449">
    <property type="entry name" value="Tscrpt_reg_AraC-type_HTH"/>
</dbReference>
<keyword evidence="3" id="KW-0804">Transcription</keyword>
<accession>A0AAV5PF48</accession>
<dbReference type="Pfam" id="PF12833">
    <property type="entry name" value="HTH_18"/>
    <property type="match status" value="1"/>
</dbReference>
<dbReference type="AlphaFoldDB" id="A0AAV5PF48"/>
<dbReference type="SMART" id="SM00342">
    <property type="entry name" value="HTH_ARAC"/>
    <property type="match status" value="1"/>
</dbReference>
<evidence type="ECO:0000259" key="4">
    <source>
        <dbReference type="PROSITE" id="PS01124"/>
    </source>
</evidence>
<dbReference type="PRINTS" id="PR00032">
    <property type="entry name" value="HTHARAC"/>
</dbReference>
<comment type="caution">
    <text evidence="5">The sequence shown here is derived from an EMBL/GenBank/DDBJ whole genome shotgun (WGS) entry which is preliminary data.</text>
</comment>
<feature type="domain" description="HTH araC/xylS-type" evidence="4">
    <location>
        <begin position="154"/>
        <end position="255"/>
    </location>
</feature>
<dbReference type="InterPro" id="IPR009057">
    <property type="entry name" value="Homeodomain-like_sf"/>
</dbReference>
<dbReference type="Gene3D" id="1.10.10.60">
    <property type="entry name" value="Homeodomain-like"/>
    <property type="match status" value="2"/>
</dbReference>
<evidence type="ECO:0000256" key="2">
    <source>
        <dbReference type="ARBA" id="ARBA00023125"/>
    </source>
</evidence>
<dbReference type="PROSITE" id="PS01124">
    <property type="entry name" value="HTH_ARAC_FAMILY_2"/>
    <property type="match status" value="1"/>
</dbReference>
<dbReference type="EMBL" id="BSWK01000009">
    <property type="protein sequence ID" value="GMB86396.1"/>
    <property type="molecule type" value="Genomic_DNA"/>
</dbReference>
<dbReference type="GO" id="GO:0003700">
    <property type="term" value="F:DNA-binding transcription factor activity"/>
    <property type="evidence" value="ECO:0007669"/>
    <property type="project" value="InterPro"/>
</dbReference>
<reference evidence="5" key="1">
    <citation type="submission" date="2023-04" db="EMBL/GenBank/DDBJ databases">
        <title>Draft genome sequences of Lactobacillus delbrueckii subsp. bulgaricus ME-900 and ME-901 with improved acid tolerance.</title>
        <authorList>
            <person name="Ishida T."/>
            <person name="Yamamoto E."/>
            <person name="Koizumi A."/>
            <person name="Fujiwara S."/>
            <person name="Makino S."/>
            <person name="Kano H."/>
            <person name="Kimura K."/>
        </authorList>
    </citation>
    <scope>NUCLEOTIDE SEQUENCE</scope>
    <source>
        <strain evidence="5">ME-900</strain>
    </source>
</reference>
<evidence type="ECO:0000256" key="1">
    <source>
        <dbReference type="ARBA" id="ARBA00023015"/>
    </source>
</evidence>
<name>A0AAV5PF48_LACDE</name>
<keyword evidence="2" id="KW-0238">DNA-binding</keyword>
<evidence type="ECO:0000313" key="5">
    <source>
        <dbReference type="EMBL" id="GMB86396.1"/>
    </source>
</evidence>
<proteinExistence type="predicted"/>
<dbReference type="GO" id="GO:0043565">
    <property type="term" value="F:sequence-specific DNA binding"/>
    <property type="evidence" value="ECO:0007669"/>
    <property type="project" value="InterPro"/>
</dbReference>
<organism evidence="5 6">
    <name type="scientific">Lactobacillus delbrueckii subsp. bulgaricus</name>
    <dbReference type="NCBI Taxonomy" id="1585"/>
    <lineage>
        <taxon>Bacteria</taxon>
        <taxon>Bacillati</taxon>
        <taxon>Bacillota</taxon>
        <taxon>Bacilli</taxon>
        <taxon>Lactobacillales</taxon>
        <taxon>Lactobacillaceae</taxon>
        <taxon>Lactobacillus</taxon>
    </lineage>
</organism>
<sequence>MTDAVLSANKRLFSLKKFDIIVATGFKEVHLSPLAENSKAAASASFRLLQIDLAYPDPLNQYLVADNALIHDLMNDKSSKYAYIVFQNLADGMTNGYINLLHILAKRDKDEYDDFQVQRLAGLLLTELLHQHRQKISQSRSNFPRKNVRHANRDAQSGAIMTYLTQKNGQVSLKEAAEYFGYQANYFSRLCRKLFATDFVHLRRNIRINLAEDQLLLTNKKLEEIADELGYQDLSSFSKAFAESTGFSPGKYRKKYGIKTSR</sequence>
<dbReference type="InterPro" id="IPR018060">
    <property type="entry name" value="HTH_AraC"/>
</dbReference>
<evidence type="ECO:0000313" key="6">
    <source>
        <dbReference type="Proteomes" id="UP001165243"/>
    </source>
</evidence>
<keyword evidence="1" id="KW-0805">Transcription regulation</keyword>
<dbReference type="PANTHER" id="PTHR43280">
    <property type="entry name" value="ARAC-FAMILY TRANSCRIPTIONAL REGULATOR"/>
    <property type="match status" value="1"/>
</dbReference>
<evidence type="ECO:0000256" key="3">
    <source>
        <dbReference type="ARBA" id="ARBA00023163"/>
    </source>
</evidence>
<dbReference type="PANTHER" id="PTHR43280:SF2">
    <property type="entry name" value="HTH-TYPE TRANSCRIPTIONAL REGULATOR EXSA"/>
    <property type="match status" value="1"/>
</dbReference>
<protein>
    <submittedName>
        <fullName evidence="5">Helix-turn-helix transcriptional regulator</fullName>
    </submittedName>
</protein>
<dbReference type="Proteomes" id="UP001165243">
    <property type="component" value="Unassembled WGS sequence"/>
</dbReference>
<dbReference type="InterPro" id="IPR018062">
    <property type="entry name" value="HTH_AraC-typ_CS"/>
</dbReference>
<dbReference type="PROSITE" id="PS00041">
    <property type="entry name" value="HTH_ARAC_FAMILY_1"/>
    <property type="match status" value="1"/>
</dbReference>